<accession>A0A4Q9PPW9</accession>
<dbReference type="EMBL" id="ML145152">
    <property type="protein sequence ID" value="TBU56399.1"/>
    <property type="molecule type" value="Genomic_DNA"/>
</dbReference>
<name>A0A4Q9PPW9_9APHY</name>
<evidence type="ECO:0000313" key="2">
    <source>
        <dbReference type="EMBL" id="TBU56399.1"/>
    </source>
</evidence>
<reference evidence="2 3" key="1">
    <citation type="submission" date="2019-01" db="EMBL/GenBank/DDBJ databases">
        <title>Draft genome sequences of three monokaryotic isolates of the white-rot basidiomycete fungus Dichomitus squalens.</title>
        <authorList>
            <consortium name="DOE Joint Genome Institute"/>
            <person name="Lopez S.C."/>
            <person name="Andreopoulos B."/>
            <person name="Pangilinan J."/>
            <person name="Lipzen A."/>
            <person name="Riley R."/>
            <person name="Ahrendt S."/>
            <person name="Ng V."/>
            <person name="Barry K."/>
            <person name="Daum C."/>
            <person name="Grigoriev I.V."/>
            <person name="Hilden K.S."/>
            <person name="Makela M.R."/>
            <person name="de Vries R.P."/>
        </authorList>
    </citation>
    <scope>NUCLEOTIDE SEQUENCE [LARGE SCALE GENOMIC DNA]</scope>
    <source>
        <strain evidence="2 3">CBS 464.89</strain>
    </source>
</reference>
<feature type="region of interest" description="Disordered" evidence="1">
    <location>
        <begin position="1"/>
        <end position="64"/>
    </location>
</feature>
<protein>
    <submittedName>
        <fullName evidence="2">Uncharacterized protein</fullName>
    </submittedName>
</protein>
<evidence type="ECO:0000313" key="3">
    <source>
        <dbReference type="Proteomes" id="UP000292082"/>
    </source>
</evidence>
<evidence type="ECO:0000256" key="1">
    <source>
        <dbReference type="SAM" id="MobiDB-lite"/>
    </source>
</evidence>
<feature type="compositionally biased region" description="Basic residues" evidence="1">
    <location>
        <begin position="49"/>
        <end position="64"/>
    </location>
</feature>
<dbReference type="Proteomes" id="UP000292082">
    <property type="component" value="Unassembled WGS sequence"/>
</dbReference>
<keyword evidence="3" id="KW-1185">Reference proteome</keyword>
<sequence length="64" mass="6806">MSGAVEGAMGRTRTWSERGLSGGDQSSRAGEEGLRGCAPCEGGAARAGWRLRKMPGKGRRKREK</sequence>
<dbReference type="AlphaFoldDB" id="A0A4Q9PPW9"/>
<proteinExistence type="predicted"/>
<organism evidence="2 3">
    <name type="scientific">Dichomitus squalens</name>
    <dbReference type="NCBI Taxonomy" id="114155"/>
    <lineage>
        <taxon>Eukaryota</taxon>
        <taxon>Fungi</taxon>
        <taxon>Dikarya</taxon>
        <taxon>Basidiomycota</taxon>
        <taxon>Agaricomycotina</taxon>
        <taxon>Agaricomycetes</taxon>
        <taxon>Polyporales</taxon>
        <taxon>Polyporaceae</taxon>
        <taxon>Dichomitus</taxon>
    </lineage>
</organism>
<gene>
    <name evidence="2" type="ORF">BD310DRAFT_931601</name>
</gene>